<feature type="region of interest" description="Disordered" evidence="1">
    <location>
        <begin position="101"/>
        <end position="152"/>
    </location>
</feature>
<accession>A0A250ICI5</accession>
<evidence type="ECO:0000313" key="3">
    <source>
        <dbReference type="Proteomes" id="UP000217289"/>
    </source>
</evidence>
<evidence type="ECO:0000256" key="1">
    <source>
        <dbReference type="SAM" id="MobiDB-lite"/>
    </source>
</evidence>
<sequence>MRGHVRPVSGRALRRILRPLLAEAIAPEGARSSMRMMKDVKKSGPLGQALWVLGTVMLGWVVTGCGPECVDRYDCANKLGSPEEGRRYVCESNQCVVRDIDAPPAPEADAGTSPDAGADAGTPPDETDAGTPPDETDAGTDAGTELTCADLPHDPKLGTLRLRAGFTSAESAPFPTGISAITPLVGSATPVLYGLLGEDKSIFALGTWPNIAASTTPLYPVVAPADQGVTTYLSNYLTSDGTRLLAGYTKGDVSGNLALYDLSSPGDSSYVSSTGNYSVVGVKDTFLVNSLSLEAQGGSTAAIYALKTRSAPFQSSTLATFPAAAQFSGYNALASNGVAVFGYAASTPTDDNPYATTNYLHAVSPATYTSALSAGTSVDLNSADTPEFFKSLDVIYASGFGAGVAIQRGGLDESYNPRTESIVRVPLSPTGSEGKAVNVGDIEPVLDVVDACTRVLLTAPLEEDLLVGVQDKNGRRLVRLQLRTP</sequence>
<protein>
    <submittedName>
        <fullName evidence="2">Uncharacterized protein</fullName>
    </submittedName>
</protein>
<keyword evidence="3" id="KW-1185">Reference proteome</keyword>
<organism evidence="2 3">
    <name type="scientific">Melittangium boletus DSM 14713</name>
    <dbReference type="NCBI Taxonomy" id="1294270"/>
    <lineage>
        <taxon>Bacteria</taxon>
        <taxon>Pseudomonadati</taxon>
        <taxon>Myxococcota</taxon>
        <taxon>Myxococcia</taxon>
        <taxon>Myxococcales</taxon>
        <taxon>Cystobacterineae</taxon>
        <taxon>Archangiaceae</taxon>
        <taxon>Melittangium</taxon>
    </lineage>
</organism>
<dbReference type="AlphaFoldDB" id="A0A250ICI5"/>
<name>A0A250ICI5_9BACT</name>
<evidence type="ECO:0000313" key="2">
    <source>
        <dbReference type="EMBL" id="ATB28847.1"/>
    </source>
</evidence>
<dbReference type="Proteomes" id="UP000217289">
    <property type="component" value="Chromosome"/>
</dbReference>
<proteinExistence type="predicted"/>
<dbReference type="KEGG" id="mbd:MEBOL_002296"/>
<dbReference type="EMBL" id="CP022163">
    <property type="protein sequence ID" value="ATB28847.1"/>
    <property type="molecule type" value="Genomic_DNA"/>
</dbReference>
<gene>
    <name evidence="2" type="ORF">MEBOL_002296</name>
</gene>
<reference evidence="2 3" key="1">
    <citation type="submission" date="2017-06" db="EMBL/GenBank/DDBJ databases">
        <authorList>
            <person name="Kim H.J."/>
            <person name="Triplett B.A."/>
        </authorList>
    </citation>
    <scope>NUCLEOTIDE SEQUENCE [LARGE SCALE GENOMIC DNA]</scope>
    <source>
        <strain evidence="2 3">DSM 14713</strain>
    </source>
</reference>